<evidence type="ECO:0000313" key="5">
    <source>
        <dbReference type="Proteomes" id="UP000887572"/>
    </source>
</evidence>
<feature type="compositionally biased region" description="Basic and acidic residues" evidence="3">
    <location>
        <begin position="47"/>
        <end position="60"/>
    </location>
</feature>
<dbReference type="AlphaFoldDB" id="A0A914HB68"/>
<dbReference type="InterPro" id="IPR036597">
    <property type="entry name" value="Fido-like_dom_sf"/>
</dbReference>
<feature type="binding site" evidence="2">
    <location>
        <begin position="263"/>
        <end position="264"/>
    </location>
    <ligand>
        <name>ATP</name>
        <dbReference type="ChEBI" id="CHEBI:30616"/>
    </ligand>
</feature>
<protein>
    <submittedName>
        <fullName evidence="6">Fido domain-containing protein</fullName>
    </submittedName>
</protein>
<evidence type="ECO:0000259" key="4">
    <source>
        <dbReference type="PROSITE" id="PS51459"/>
    </source>
</evidence>
<reference evidence="6" key="1">
    <citation type="submission" date="2022-11" db="UniProtKB">
        <authorList>
            <consortium name="WormBaseParasite"/>
        </authorList>
    </citation>
    <scope>IDENTIFICATION</scope>
</reference>
<sequence>MCRKRVDKNETKTKVYRTGAQLSNRYCKYFCSFKTCRNRSCTFAERPEPDELNARERETKSSPFLTPETGLDHPTRLQIFSSNLWRAAGTESAGATPLQPPPAALSILTNPANRRRRKQLVLHHHCYQTLQQRRRRQVQAVQQQLQRPWNNWCCIITAIRRCNDDKFKQYKNNYSGHGQCSSLLIGATAEDMQCVLNDTNPEEHWRNARGKRAAFAAEAHFKIVFIHLFGDGNGRFARLVMNWILVRHGLKAIELPEAFRTEYYQCMRTGMSMGPSPWQFSTKFNKSSHAPVSIYKRVDSNLHFSFLTCTENCFVPADGLAKLANKILPVNFKLPRIVLAFLIDFERLRFEYRAFDISWQEHSMVGGAAEFGINTGCVLVGAVTLGISTWFNGGIKAPLHDAVLNFASSVARVSLALTNLGQQAKRISGYKNYRNVRAHRKVSVPIRVMNEIYRGMPGRGSYDAVDYNCSHTGLTNSSTKLFGVFCILVDLCELRRMVYCMCLWVFGVLH</sequence>
<dbReference type="PROSITE" id="PS51459">
    <property type="entry name" value="FIDO"/>
    <property type="match status" value="1"/>
</dbReference>
<dbReference type="PANTHER" id="PTHR13504">
    <property type="entry name" value="FIDO DOMAIN-CONTAINING PROTEIN DDB_G0283145"/>
    <property type="match status" value="1"/>
</dbReference>
<keyword evidence="5" id="KW-1185">Reference proteome</keyword>
<evidence type="ECO:0000256" key="3">
    <source>
        <dbReference type="SAM" id="MobiDB-lite"/>
    </source>
</evidence>
<feature type="active site" evidence="1">
    <location>
        <position position="227"/>
    </location>
</feature>
<evidence type="ECO:0000256" key="2">
    <source>
        <dbReference type="PIRSR" id="PIRSR640198-2"/>
    </source>
</evidence>
<dbReference type="SUPFAM" id="SSF140931">
    <property type="entry name" value="Fic-like"/>
    <property type="match status" value="1"/>
</dbReference>
<accession>A0A914HB68</accession>
<evidence type="ECO:0000256" key="1">
    <source>
        <dbReference type="PIRSR" id="PIRSR640198-1"/>
    </source>
</evidence>
<evidence type="ECO:0000313" key="6">
    <source>
        <dbReference type="WBParaSite" id="Gr19_v10_g14979.t2"/>
    </source>
</evidence>
<name>A0A914HB68_GLORO</name>
<dbReference type="InterPro" id="IPR003812">
    <property type="entry name" value="Fido"/>
</dbReference>
<dbReference type="InterPro" id="IPR040198">
    <property type="entry name" value="Fido_containing"/>
</dbReference>
<keyword evidence="2" id="KW-0547">Nucleotide-binding</keyword>
<organism evidence="5 6">
    <name type="scientific">Globodera rostochiensis</name>
    <name type="common">Golden nematode worm</name>
    <name type="synonym">Heterodera rostochiensis</name>
    <dbReference type="NCBI Taxonomy" id="31243"/>
    <lineage>
        <taxon>Eukaryota</taxon>
        <taxon>Metazoa</taxon>
        <taxon>Ecdysozoa</taxon>
        <taxon>Nematoda</taxon>
        <taxon>Chromadorea</taxon>
        <taxon>Rhabditida</taxon>
        <taxon>Tylenchina</taxon>
        <taxon>Tylenchomorpha</taxon>
        <taxon>Tylenchoidea</taxon>
        <taxon>Heteroderidae</taxon>
        <taxon>Heteroderinae</taxon>
        <taxon>Globodera</taxon>
    </lineage>
</organism>
<dbReference type="PANTHER" id="PTHR13504:SF38">
    <property type="entry name" value="FIDO DOMAIN-CONTAINING PROTEIN"/>
    <property type="match status" value="1"/>
</dbReference>
<dbReference type="Pfam" id="PF02661">
    <property type="entry name" value="Fic"/>
    <property type="match status" value="1"/>
</dbReference>
<dbReference type="GO" id="GO:0005524">
    <property type="term" value="F:ATP binding"/>
    <property type="evidence" value="ECO:0007669"/>
    <property type="project" value="UniProtKB-KW"/>
</dbReference>
<dbReference type="Gene3D" id="1.10.3290.10">
    <property type="entry name" value="Fido-like domain"/>
    <property type="match status" value="1"/>
</dbReference>
<feature type="region of interest" description="Disordered" evidence="3">
    <location>
        <begin position="47"/>
        <end position="72"/>
    </location>
</feature>
<feature type="domain" description="Fido" evidence="4">
    <location>
        <begin position="133"/>
        <end position="287"/>
    </location>
</feature>
<keyword evidence="2" id="KW-0067">ATP-binding</keyword>
<dbReference type="WBParaSite" id="Gr19_v10_g14979.t2">
    <property type="protein sequence ID" value="Gr19_v10_g14979.t2"/>
    <property type="gene ID" value="Gr19_v10_g14979"/>
</dbReference>
<dbReference type="Proteomes" id="UP000887572">
    <property type="component" value="Unplaced"/>
</dbReference>
<feature type="binding site" evidence="2">
    <location>
        <begin position="231"/>
        <end position="238"/>
    </location>
    <ligand>
        <name>ATP</name>
        <dbReference type="ChEBI" id="CHEBI:30616"/>
    </ligand>
</feature>
<proteinExistence type="predicted"/>